<evidence type="ECO:0000256" key="1">
    <source>
        <dbReference type="SAM" id="Phobius"/>
    </source>
</evidence>
<dbReference type="GO" id="GO:0005739">
    <property type="term" value="C:mitochondrion"/>
    <property type="evidence" value="ECO:0007669"/>
    <property type="project" value="TreeGrafter"/>
</dbReference>
<dbReference type="GO" id="GO:0020037">
    <property type="term" value="F:heme binding"/>
    <property type="evidence" value="ECO:0007669"/>
    <property type="project" value="TreeGrafter"/>
</dbReference>
<gene>
    <name evidence="2" type="ORF">J1N35_000057</name>
</gene>
<keyword evidence="1" id="KW-1133">Transmembrane helix</keyword>
<dbReference type="GO" id="GO:0008482">
    <property type="term" value="F:sulfite oxidase activity"/>
    <property type="evidence" value="ECO:0007669"/>
    <property type="project" value="TreeGrafter"/>
</dbReference>
<name>A0A9D3WG58_9ROSI</name>
<sequence length="103" mass="11613">MPGLSGPSDYSQEPSRHPCLQINAKEPFNAEPPRSALVSSYVTPVELFFKRNHGPIPLVDDIERLCTFPYFSLAPCYHLFGYLCWGLLLGLSIRFRKADIVSI</sequence>
<feature type="transmembrane region" description="Helical" evidence="1">
    <location>
        <begin position="77"/>
        <end position="95"/>
    </location>
</feature>
<dbReference type="OrthoDB" id="10051395at2759"/>
<proteinExistence type="predicted"/>
<dbReference type="Gene3D" id="3.90.420.10">
    <property type="entry name" value="Oxidoreductase, molybdopterin-binding domain"/>
    <property type="match status" value="1"/>
</dbReference>
<dbReference type="PRINTS" id="PR00407">
    <property type="entry name" value="EUMOPTERIN"/>
</dbReference>
<dbReference type="InterPro" id="IPR036374">
    <property type="entry name" value="OxRdtase_Mopterin-bd_sf"/>
</dbReference>
<keyword evidence="3" id="KW-1185">Reference proteome</keyword>
<protein>
    <submittedName>
        <fullName evidence="2">Uncharacterized protein</fullName>
    </submittedName>
</protein>
<dbReference type="EMBL" id="JAIQCV010000001">
    <property type="protein sequence ID" value="KAH1128679.1"/>
    <property type="molecule type" value="Genomic_DNA"/>
</dbReference>
<evidence type="ECO:0000313" key="2">
    <source>
        <dbReference type="EMBL" id="KAH1128679.1"/>
    </source>
</evidence>
<organism evidence="2 3">
    <name type="scientific">Gossypium stocksii</name>
    <dbReference type="NCBI Taxonomy" id="47602"/>
    <lineage>
        <taxon>Eukaryota</taxon>
        <taxon>Viridiplantae</taxon>
        <taxon>Streptophyta</taxon>
        <taxon>Embryophyta</taxon>
        <taxon>Tracheophyta</taxon>
        <taxon>Spermatophyta</taxon>
        <taxon>Magnoliopsida</taxon>
        <taxon>eudicotyledons</taxon>
        <taxon>Gunneridae</taxon>
        <taxon>Pentapetalae</taxon>
        <taxon>rosids</taxon>
        <taxon>malvids</taxon>
        <taxon>Malvales</taxon>
        <taxon>Malvaceae</taxon>
        <taxon>Malvoideae</taxon>
        <taxon>Gossypium</taxon>
    </lineage>
</organism>
<dbReference type="PANTHER" id="PTHR19372:SF7">
    <property type="entry name" value="SULFITE OXIDASE, MITOCHONDRIAL"/>
    <property type="match status" value="1"/>
</dbReference>
<evidence type="ECO:0000313" key="3">
    <source>
        <dbReference type="Proteomes" id="UP000828251"/>
    </source>
</evidence>
<accession>A0A9D3WG58</accession>
<dbReference type="SUPFAM" id="SSF56524">
    <property type="entry name" value="Oxidoreductase molybdopterin-binding domain"/>
    <property type="match status" value="1"/>
</dbReference>
<keyword evidence="1" id="KW-0812">Transmembrane</keyword>
<comment type="caution">
    <text evidence="2">The sequence shown here is derived from an EMBL/GenBank/DDBJ whole genome shotgun (WGS) entry which is preliminary data.</text>
</comment>
<dbReference type="InterPro" id="IPR008335">
    <property type="entry name" value="Mopterin_OxRdtase_euk"/>
</dbReference>
<dbReference type="GO" id="GO:0043546">
    <property type="term" value="F:molybdopterin cofactor binding"/>
    <property type="evidence" value="ECO:0007669"/>
    <property type="project" value="TreeGrafter"/>
</dbReference>
<dbReference type="GO" id="GO:0006790">
    <property type="term" value="P:sulfur compound metabolic process"/>
    <property type="evidence" value="ECO:0007669"/>
    <property type="project" value="TreeGrafter"/>
</dbReference>
<dbReference type="Proteomes" id="UP000828251">
    <property type="component" value="Unassembled WGS sequence"/>
</dbReference>
<dbReference type="AlphaFoldDB" id="A0A9D3WG58"/>
<reference evidence="2 3" key="1">
    <citation type="journal article" date="2021" name="Plant Biotechnol. J.">
        <title>Multi-omics assisted identification of the key and species-specific regulatory components of drought-tolerant mechanisms in Gossypium stocksii.</title>
        <authorList>
            <person name="Yu D."/>
            <person name="Ke L."/>
            <person name="Zhang D."/>
            <person name="Wu Y."/>
            <person name="Sun Y."/>
            <person name="Mei J."/>
            <person name="Sun J."/>
            <person name="Sun Y."/>
        </authorList>
    </citation>
    <scope>NUCLEOTIDE SEQUENCE [LARGE SCALE GENOMIC DNA]</scope>
    <source>
        <strain evidence="3">cv. E1</strain>
        <tissue evidence="2">Leaf</tissue>
    </source>
</reference>
<keyword evidence="1" id="KW-0472">Membrane</keyword>
<dbReference type="PANTHER" id="PTHR19372">
    <property type="entry name" value="SULFITE REDUCTASE"/>
    <property type="match status" value="1"/>
</dbReference>